<dbReference type="Proteomes" id="UP000281708">
    <property type="component" value="Unassembled WGS sequence"/>
</dbReference>
<reference evidence="2 3" key="1">
    <citation type="submission" date="2018-10" db="EMBL/GenBank/DDBJ databases">
        <title>Marmoricola sp. 4Q3S-7 whole genome shotgun sequence.</title>
        <authorList>
            <person name="Li F."/>
        </authorList>
    </citation>
    <scope>NUCLEOTIDE SEQUENCE [LARGE SCALE GENOMIC DNA]</scope>
    <source>
        <strain evidence="2 3">4Q3S-7</strain>
    </source>
</reference>
<keyword evidence="3" id="KW-1185">Reference proteome</keyword>
<comment type="caution">
    <text evidence="2">The sequence shown here is derived from an EMBL/GenBank/DDBJ whole genome shotgun (WGS) entry which is preliminary data.</text>
</comment>
<dbReference type="Gene3D" id="1.10.530.10">
    <property type="match status" value="1"/>
</dbReference>
<evidence type="ECO:0000313" key="3">
    <source>
        <dbReference type="Proteomes" id="UP000281708"/>
    </source>
</evidence>
<dbReference type="PANTHER" id="PTHR30163">
    <property type="entry name" value="MEMBRANE-BOUND LYTIC MUREIN TRANSGLYCOSYLASE B"/>
    <property type="match status" value="1"/>
</dbReference>
<dbReference type="InterPro" id="IPR043426">
    <property type="entry name" value="MltB-like"/>
</dbReference>
<dbReference type="Pfam" id="PF13406">
    <property type="entry name" value="SLT_2"/>
    <property type="match status" value="1"/>
</dbReference>
<organism evidence="2 3">
    <name type="scientific">Nocardioides mangrovicus</name>
    <dbReference type="NCBI Taxonomy" id="2478913"/>
    <lineage>
        <taxon>Bacteria</taxon>
        <taxon>Bacillati</taxon>
        <taxon>Actinomycetota</taxon>
        <taxon>Actinomycetes</taxon>
        <taxon>Propionibacteriales</taxon>
        <taxon>Nocardioidaceae</taxon>
        <taxon>Nocardioides</taxon>
    </lineage>
</organism>
<dbReference type="EMBL" id="RDBE01000010">
    <property type="protein sequence ID" value="RLV48447.1"/>
    <property type="molecule type" value="Genomic_DNA"/>
</dbReference>
<proteinExistence type="predicted"/>
<dbReference type="AlphaFoldDB" id="A0A3L8P0K0"/>
<dbReference type="PANTHER" id="PTHR30163:SF8">
    <property type="entry name" value="LYTIC MUREIN TRANSGLYCOSYLASE"/>
    <property type="match status" value="1"/>
</dbReference>
<sequence length="225" mass="22920">MRAVGVVAALLGSLVLVSLVARGGTSPELADLTAGRLPTAAPAVVDLVPAASTGAVVPAPAPAWVRRTSAATGIPRPALRAYGRAEISLARELPSCHLGWTTLAGIGWVESQQGTVGGRALGADAVPSAPVTGPVLPDGSHAEGPMQFLASTWDRWAADGDGDGRADVDDLDDAALAAGRYLCADGHDLATGAGWGTAVFAYNHSWDYVQAVFSAAQAYDGRVRR</sequence>
<dbReference type="SUPFAM" id="SSF53955">
    <property type="entry name" value="Lysozyme-like"/>
    <property type="match status" value="1"/>
</dbReference>
<dbReference type="OrthoDB" id="9796191at2"/>
<dbReference type="GO" id="GO:0009253">
    <property type="term" value="P:peptidoglycan catabolic process"/>
    <property type="evidence" value="ECO:0007669"/>
    <property type="project" value="TreeGrafter"/>
</dbReference>
<dbReference type="InterPro" id="IPR031304">
    <property type="entry name" value="SLT_2"/>
</dbReference>
<name>A0A3L8P0K0_9ACTN</name>
<dbReference type="GO" id="GO:0008933">
    <property type="term" value="F:peptidoglycan lytic transglycosylase activity"/>
    <property type="evidence" value="ECO:0007669"/>
    <property type="project" value="TreeGrafter"/>
</dbReference>
<feature type="domain" description="Transglycosylase SLT" evidence="1">
    <location>
        <begin position="143"/>
        <end position="201"/>
    </location>
</feature>
<protein>
    <submittedName>
        <fullName evidence="2">Lytic murein transglycosylase</fullName>
    </submittedName>
</protein>
<evidence type="ECO:0000259" key="1">
    <source>
        <dbReference type="Pfam" id="PF13406"/>
    </source>
</evidence>
<evidence type="ECO:0000313" key="2">
    <source>
        <dbReference type="EMBL" id="RLV48447.1"/>
    </source>
</evidence>
<accession>A0A3L8P0K0</accession>
<gene>
    <name evidence="2" type="ORF">D9V37_19370</name>
</gene>
<dbReference type="InterPro" id="IPR023346">
    <property type="entry name" value="Lysozyme-like_dom_sf"/>
</dbReference>